<evidence type="ECO:0008006" key="6">
    <source>
        <dbReference type="Google" id="ProtNLM"/>
    </source>
</evidence>
<keyword evidence="5" id="KW-1185">Reference proteome</keyword>
<dbReference type="EMBL" id="JAKTTI010000015">
    <property type="protein sequence ID" value="MCH1625844.1"/>
    <property type="molecule type" value="Genomic_DNA"/>
</dbReference>
<evidence type="ECO:0000313" key="4">
    <source>
        <dbReference type="EMBL" id="MCH1625844.1"/>
    </source>
</evidence>
<dbReference type="InterPro" id="IPR018911">
    <property type="entry name" value="Gmad2_Ig-like_dom"/>
</dbReference>
<protein>
    <recommendedName>
        <fullName evidence="6">Intracellular proteinase inhibitor BsuPI domain-containing protein</fullName>
    </recommendedName>
</protein>
<feature type="signal peptide" evidence="1">
    <location>
        <begin position="1"/>
        <end position="23"/>
    </location>
</feature>
<proteinExistence type="predicted"/>
<dbReference type="Gene3D" id="2.60.40.2360">
    <property type="entry name" value="Intracellular proteinase inhibitor BsuPI"/>
    <property type="match status" value="1"/>
</dbReference>
<dbReference type="Proteomes" id="UP001431131">
    <property type="component" value="Unassembled WGS sequence"/>
</dbReference>
<accession>A0AAW5E2R2</accession>
<dbReference type="InterPro" id="IPR038144">
    <property type="entry name" value="IPI"/>
</dbReference>
<organism evidence="4 5">
    <name type="scientific">Fredinandcohnia quinoae</name>
    <dbReference type="NCBI Taxonomy" id="2918902"/>
    <lineage>
        <taxon>Bacteria</taxon>
        <taxon>Bacillati</taxon>
        <taxon>Bacillota</taxon>
        <taxon>Bacilli</taxon>
        <taxon>Bacillales</taxon>
        <taxon>Bacillaceae</taxon>
        <taxon>Fredinandcohnia</taxon>
    </lineage>
</organism>
<dbReference type="AlphaFoldDB" id="A0AAW5E2R2"/>
<dbReference type="InterPro" id="IPR020481">
    <property type="entry name" value="Intracell_prot_inh_BsuPI"/>
</dbReference>
<evidence type="ECO:0000259" key="2">
    <source>
        <dbReference type="Pfam" id="PF10648"/>
    </source>
</evidence>
<evidence type="ECO:0000256" key="1">
    <source>
        <dbReference type="SAM" id="SignalP"/>
    </source>
</evidence>
<gene>
    <name evidence="4" type="ORF">MJG50_10930</name>
</gene>
<comment type="caution">
    <text evidence="4">The sequence shown here is derived from an EMBL/GenBank/DDBJ whole genome shotgun (WGS) entry which is preliminary data.</text>
</comment>
<name>A0AAW5E2R2_9BACI</name>
<sequence length="284" mass="31601">MKQKLFLLLLSIMTIFIFSGCGAKEVKPVNSGEDITKEQPIDDKEPGLVENPIEKLETNVEIEPNESEANIIITLKNTSENSVNIIFPSGQKFDFVITNEAGHEVYSYSIDKSFVQVLEEIELKAGTEESWVEKWDYTTNDGERLPAGEYKISAKVTASQVNEQKVASNDLQSSNATFTIPVGNNAFRNVEVSGENGEYIVTGEARVFEASFLYTVEDGHDYIINETAQMASEGAPAWAEFKIEISIPKEKLPENGALIIHLYEKSAKDGSIINSYNALLQRFQ</sequence>
<dbReference type="Pfam" id="PF10648">
    <property type="entry name" value="Gmad2"/>
    <property type="match status" value="1"/>
</dbReference>
<evidence type="ECO:0000313" key="5">
    <source>
        <dbReference type="Proteomes" id="UP001431131"/>
    </source>
</evidence>
<reference evidence="4" key="1">
    <citation type="submission" date="2022-02" db="EMBL/GenBank/DDBJ databases">
        <title>Fredinandcohnia quinoae sp. nov. isolated from Chenopodium quinoa seeds.</title>
        <authorList>
            <person name="Saati-Santamaria Z."/>
            <person name="Flores-Felix J.D."/>
            <person name="Igual J.M."/>
            <person name="Velazquez E."/>
            <person name="Garcia-Fraile P."/>
            <person name="Martinez-Molina E."/>
        </authorList>
    </citation>
    <scope>NUCLEOTIDE SEQUENCE</scope>
    <source>
        <strain evidence="4">SECRCQ15</strain>
    </source>
</reference>
<feature type="domain" description="Bacterial spore germination immunoglobulin-like" evidence="2">
    <location>
        <begin position="199"/>
        <end position="271"/>
    </location>
</feature>
<feature type="chain" id="PRO_5043834636" description="Intracellular proteinase inhibitor BsuPI domain-containing protein" evidence="1">
    <location>
        <begin position="24"/>
        <end position="284"/>
    </location>
</feature>
<dbReference type="PROSITE" id="PS51257">
    <property type="entry name" value="PROKAR_LIPOPROTEIN"/>
    <property type="match status" value="1"/>
</dbReference>
<keyword evidence="1" id="KW-0732">Signal</keyword>
<dbReference type="Pfam" id="PF12690">
    <property type="entry name" value="BsuPI"/>
    <property type="match status" value="1"/>
</dbReference>
<evidence type="ECO:0000259" key="3">
    <source>
        <dbReference type="Pfam" id="PF12690"/>
    </source>
</evidence>
<feature type="domain" description="Intracellular proteinase inhibitor BsuPI" evidence="3">
    <location>
        <begin position="56"/>
        <end position="160"/>
    </location>
</feature>
<dbReference type="RefSeq" id="WP_240255692.1">
    <property type="nucleotide sequence ID" value="NZ_JAKTTI010000015.1"/>
</dbReference>